<dbReference type="EMBL" id="NIRI02000056">
    <property type="protein sequence ID" value="KAG5443067.1"/>
    <property type="molecule type" value="Genomic_DNA"/>
</dbReference>
<dbReference type="Proteomes" id="UP000286415">
    <property type="component" value="Unassembled WGS sequence"/>
</dbReference>
<evidence type="ECO:0000313" key="1">
    <source>
        <dbReference type="EMBL" id="KAG5443067.1"/>
    </source>
</evidence>
<accession>A0A419Q965</accession>
<evidence type="ECO:0000313" key="2">
    <source>
        <dbReference type="Proteomes" id="UP000286415"/>
    </source>
</evidence>
<name>A0A419Q965_CLOSI</name>
<comment type="caution">
    <text evidence="1">The sequence shown here is derived from an EMBL/GenBank/DDBJ whole genome shotgun (WGS) entry which is preliminary data.</text>
</comment>
<dbReference type="InParanoid" id="A0A419Q965"/>
<keyword evidence="2" id="KW-1185">Reference proteome</keyword>
<reference evidence="1 2" key="2">
    <citation type="journal article" date="2021" name="Genomics">
        <title>High-quality reference genome for Clonorchis sinensis.</title>
        <authorList>
            <person name="Young N.D."/>
            <person name="Stroehlein A.J."/>
            <person name="Kinkar L."/>
            <person name="Wang T."/>
            <person name="Sohn W.M."/>
            <person name="Chang B.C.H."/>
            <person name="Kaur P."/>
            <person name="Weisz D."/>
            <person name="Dudchenko O."/>
            <person name="Aiden E.L."/>
            <person name="Korhonen P.K."/>
            <person name="Gasser R.B."/>
        </authorList>
    </citation>
    <scope>NUCLEOTIDE SEQUENCE [LARGE SCALE GENOMIC DNA]</scope>
    <source>
        <strain evidence="1">Cs-k2</strain>
    </source>
</reference>
<gene>
    <name evidence="1" type="ORF">CSKR_112164</name>
</gene>
<proteinExistence type="predicted"/>
<dbReference type="AlphaFoldDB" id="A0A419Q965"/>
<organism evidence="1 2">
    <name type="scientific">Clonorchis sinensis</name>
    <name type="common">Chinese liver fluke</name>
    <dbReference type="NCBI Taxonomy" id="79923"/>
    <lineage>
        <taxon>Eukaryota</taxon>
        <taxon>Metazoa</taxon>
        <taxon>Spiralia</taxon>
        <taxon>Lophotrochozoa</taxon>
        <taxon>Platyhelminthes</taxon>
        <taxon>Trematoda</taxon>
        <taxon>Digenea</taxon>
        <taxon>Opisthorchiida</taxon>
        <taxon>Opisthorchiata</taxon>
        <taxon>Opisthorchiidae</taxon>
        <taxon>Clonorchis</taxon>
    </lineage>
</organism>
<protein>
    <submittedName>
        <fullName evidence="1">Uncharacterized protein</fullName>
    </submittedName>
</protein>
<sequence length="302" mass="33349">MRTIALNTGRTTETLEHAIQKIASPSTNGGCQIITCQNKASPLHVPKPPPSTFGGLKHRRAIATIRNLTVCKEILLRKAALSATKRTPSVVGETTPKSGWRSKDRDVRFCALCDLPAGSSYRLFAANQHHIMPIVMMVILACCGLTCFKLAPKISLLGVNSSVNTTHQDGLMLPGRYPKVISLSRDVMFATINRLAMTRSGSMLTAHLDNLKERLKANPPKHPANRETWLPHDLPDAGVLARDYPIFQGQVDRLDDANFAASPDLMFWFLIFHSLHFSRHVSSRKPLVLPSLVLFLPATFKS</sequence>
<reference evidence="1 2" key="1">
    <citation type="journal article" date="2018" name="Biotechnol. Adv.">
        <title>Improved genomic resources and new bioinformatic workflow for the carcinogenic parasite Clonorchis sinensis: Biotechnological implications.</title>
        <authorList>
            <person name="Wang D."/>
            <person name="Korhonen P.K."/>
            <person name="Gasser R.B."/>
            <person name="Young N.D."/>
        </authorList>
    </citation>
    <scope>NUCLEOTIDE SEQUENCE [LARGE SCALE GENOMIC DNA]</scope>
    <source>
        <strain evidence="1">Cs-k2</strain>
    </source>
</reference>